<keyword evidence="5 7" id="KW-1133">Transmembrane helix</keyword>
<dbReference type="InterPro" id="IPR011701">
    <property type="entry name" value="MFS"/>
</dbReference>
<dbReference type="PANTHER" id="PTHR23514:SF3">
    <property type="entry name" value="BYPASS OF STOP CODON PROTEIN 6"/>
    <property type="match status" value="1"/>
</dbReference>
<dbReference type="GO" id="GO:0022857">
    <property type="term" value="F:transmembrane transporter activity"/>
    <property type="evidence" value="ECO:0007669"/>
    <property type="project" value="InterPro"/>
</dbReference>
<feature type="non-terminal residue" evidence="8">
    <location>
        <position position="405"/>
    </location>
</feature>
<evidence type="ECO:0000256" key="3">
    <source>
        <dbReference type="ARBA" id="ARBA00022448"/>
    </source>
</evidence>
<feature type="transmembrane region" description="Helical" evidence="7">
    <location>
        <begin position="74"/>
        <end position="93"/>
    </location>
</feature>
<dbReference type="EMBL" id="DVND01000179">
    <property type="protein sequence ID" value="HIU49105.1"/>
    <property type="molecule type" value="Genomic_DNA"/>
</dbReference>
<comment type="subcellular location">
    <subcellularLocation>
        <location evidence="1">Cell membrane</location>
        <topology evidence="1">Multi-pass membrane protein</topology>
    </subcellularLocation>
</comment>
<comment type="caution">
    <text evidence="8">The sequence shown here is derived from an EMBL/GenBank/DDBJ whole genome shotgun (WGS) entry which is preliminary data.</text>
</comment>
<sequence length="405" mass="43609">MNRTYKDTKLACYIGYITQAITVNLAPVLFIIFNEKFNISLTLISQLILTVFVIQIFTDMGAVKLVPKIGYRRAAVLAHITATIGLLCLGILPQVLPHTFFALLVSVAIYAFGSGLIEVLISPIVDALPSDGKAGSMSLLHSFYSWGQMGVVLLSTVFLKLFGNNAWFLLPILWALVPFFNIFNFLSVPLPDNLAEYDHEPVTKLLSKTFLLSLLLMICAGAAEQIMSQWASLFAQKGLQVSKITGDILGPCLFAFFMALGRTYFGVKGDKINLKKALAVFSCLCIACYATVVFSPNAVVALLACALTGFSVSLFWPGVLSFTSARIPTGGTAMFAVLAIFGDVGCSLGPWLSGIISDWSQKSTALVNWGAAHGLSAEQAGLKTGIFAGIAFPVLMIVFLLLSSR</sequence>
<dbReference type="PANTHER" id="PTHR23514">
    <property type="entry name" value="BYPASS OF STOP CODON PROTEIN 6"/>
    <property type="match status" value="1"/>
</dbReference>
<evidence type="ECO:0000256" key="7">
    <source>
        <dbReference type="SAM" id="Phobius"/>
    </source>
</evidence>
<organism evidence="8 9">
    <name type="scientific">Candidatus Avimonoglobus intestinipullorum</name>
    <dbReference type="NCBI Taxonomy" id="2840699"/>
    <lineage>
        <taxon>Bacteria</taxon>
        <taxon>Bacillati</taxon>
        <taxon>Bacillota</taxon>
        <taxon>Clostridia</taxon>
        <taxon>Eubacteriales</taxon>
        <taxon>Candidatus Avimonoglobus</taxon>
    </lineage>
</organism>
<dbReference type="AlphaFoldDB" id="A0A9D1LVY8"/>
<feature type="transmembrane region" description="Helical" evidence="7">
    <location>
        <begin position="300"/>
        <end position="320"/>
    </location>
</feature>
<reference evidence="8" key="1">
    <citation type="submission" date="2020-10" db="EMBL/GenBank/DDBJ databases">
        <authorList>
            <person name="Gilroy R."/>
        </authorList>
    </citation>
    <scope>NUCLEOTIDE SEQUENCE</scope>
    <source>
        <strain evidence="8">ChiSjej4B22-9803</strain>
    </source>
</reference>
<feature type="transmembrane region" description="Helical" evidence="7">
    <location>
        <begin position="384"/>
        <end position="402"/>
    </location>
</feature>
<dbReference type="SUPFAM" id="SSF103473">
    <property type="entry name" value="MFS general substrate transporter"/>
    <property type="match status" value="1"/>
</dbReference>
<keyword evidence="6 7" id="KW-0472">Membrane</keyword>
<feature type="transmembrane region" description="Helical" evidence="7">
    <location>
        <begin position="99"/>
        <end position="121"/>
    </location>
</feature>
<gene>
    <name evidence="8" type="ORF">IAB04_07040</name>
</gene>
<feature type="transmembrane region" description="Helical" evidence="7">
    <location>
        <begin position="39"/>
        <end position="62"/>
    </location>
</feature>
<evidence type="ECO:0000256" key="2">
    <source>
        <dbReference type="ARBA" id="ARBA00008335"/>
    </source>
</evidence>
<dbReference type="InterPro" id="IPR036259">
    <property type="entry name" value="MFS_trans_sf"/>
</dbReference>
<protein>
    <submittedName>
        <fullName evidence="8">MFS transporter</fullName>
    </submittedName>
</protein>
<evidence type="ECO:0000313" key="8">
    <source>
        <dbReference type="EMBL" id="HIU49105.1"/>
    </source>
</evidence>
<accession>A0A9D1LVY8</accession>
<reference evidence="8" key="2">
    <citation type="journal article" date="2021" name="PeerJ">
        <title>Extensive microbial diversity within the chicken gut microbiome revealed by metagenomics and culture.</title>
        <authorList>
            <person name="Gilroy R."/>
            <person name="Ravi A."/>
            <person name="Getino M."/>
            <person name="Pursley I."/>
            <person name="Horton D.L."/>
            <person name="Alikhan N.F."/>
            <person name="Baker D."/>
            <person name="Gharbi K."/>
            <person name="Hall N."/>
            <person name="Watson M."/>
            <person name="Adriaenssens E.M."/>
            <person name="Foster-Nyarko E."/>
            <person name="Jarju S."/>
            <person name="Secka A."/>
            <person name="Antonio M."/>
            <person name="Oren A."/>
            <person name="Chaudhuri R.R."/>
            <person name="La Ragione R."/>
            <person name="Hildebrand F."/>
            <person name="Pallen M.J."/>
        </authorList>
    </citation>
    <scope>NUCLEOTIDE SEQUENCE</scope>
    <source>
        <strain evidence="8">ChiSjej4B22-9803</strain>
    </source>
</reference>
<keyword evidence="3" id="KW-0813">Transport</keyword>
<evidence type="ECO:0000256" key="4">
    <source>
        <dbReference type="ARBA" id="ARBA00022692"/>
    </source>
</evidence>
<evidence type="ECO:0000256" key="5">
    <source>
        <dbReference type="ARBA" id="ARBA00022989"/>
    </source>
</evidence>
<dbReference type="Proteomes" id="UP000824111">
    <property type="component" value="Unassembled WGS sequence"/>
</dbReference>
<feature type="transmembrane region" description="Helical" evidence="7">
    <location>
        <begin position="248"/>
        <end position="265"/>
    </location>
</feature>
<comment type="similarity">
    <text evidence="2">Belongs to the major facilitator superfamily.</text>
</comment>
<feature type="transmembrane region" description="Helical" evidence="7">
    <location>
        <begin position="168"/>
        <end position="188"/>
    </location>
</feature>
<dbReference type="Pfam" id="PF07690">
    <property type="entry name" value="MFS_1"/>
    <property type="match status" value="1"/>
</dbReference>
<feature type="transmembrane region" description="Helical" evidence="7">
    <location>
        <begin position="12"/>
        <end position="33"/>
    </location>
</feature>
<evidence type="ECO:0000256" key="1">
    <source>
        <dbReference type="ARBA" id="ARBA00004651"/>
    </source>
</evidence>
<feature type="transmembrane region" description="Helical" evidence="7">
    <location>
        <begin position="142"/>
        <end position="162"/>
    </location>
</feature>
<evidence type="ECO:0000313" key="9">
    <source>
        <dbReference type="Proteomes" id="UP000824111"/>
    </source>
</evidence>
<keyword evidence="4 7" id="KW-0812">Transmembrane</keyword>
<proteinExistence type="inferred from homology"/>
<feature type="transmembrane region" description="Helical" evidence="7">
    <location>
        <begin position="277"/>
        <end position="294"/>
    </location>
</feature>
<dbReference type="GO" id="GO:0005886">
    <property type="term" value="C:plasma membrane"/>
    <property type="evidence" value="ECO:0007669"/>
    <property type="project" value="UniProtKB-SubCell"/>
</dbReference>
<evidence type="ECO:0000256" key="6">
    <source>
        <dbReference type="ARBA" id="ARBA00023136"/>
    </source>
</evidence>
<name>A0A9D1LVY8_9FIRM</name>
<dbReference type="Gene3D" id="1.20.1250.20">
    <property type="entry name" value="MFS general substrate transporter like domains"/>
    <property type="match status" value="1"/>
</dbReference>
<feature type="transmembrane region" description="Helical" evidence="7">
    <location>
        <begin position="332"/>
        <end position="352"/>
    </location>
</feature>
<dbReference type="InterPro" id="IPR051788">
    <property type="entry name" value="MFS_Transporter"/>
</dbReference>